<dbReference type="Pfam" id="PF13583">
    <property type="entry name" value="Reprolysin_4"/>
    <property type="match status" value="1"/>
</dbReference>
<dbReference type="GO" id="GO:0008237">
    <property type="term" value="F:metallopeptidase activity"/>
    <property type="evidence" value="ECO:0007669"/>
    <property type="project" value="InterPro"/>
</dbReference>
<dbReference type="AlphaFoldDB" id="A0A4Q7IJU9"/>
<dbReference type="RefSeq" id="WP_130256959.1">
    <property type="nucleotide sequence ID" value="NZ_PPSX01000085.1"/>
</dbReference>
<name>A0A4Q7IJU9_9GAMM</name>
<sequence length="856" mass="93408">MKKTLLALALSQVISSAAIASELWQPLSQARSQESVSKQLYRLDQAALLARLMHVDKNLVITLPLPSGELVKFKLQASQVMSKGLAEKFPQIKTFTGVDIDNPANTGRFDYGPKGFYGVFNYQGQRIYVDPEQQENVYVSYKDKNAHSHSKIKQEAPIKRAHSHIQQRDLKVLMQNHSTEQSEAIPNSHITYRIAFATTGEYAQYHGGTKDKVMAALVTMVNRLNDVYERDLAMRFELVADNDKLIFLDPEADPFANTDQDIDILSEKINQLIGEQSYDIGHLVGTGGGGLAGFEVVCTEYKAEGITGSEEPSNDAFHIDYVAHEIGHQLGADHTFNGQQGACIGNRAENSAYEPGSGSTIMGYTGICDEQDLQPNSDPYFHIHSLEQMNAFSRLGAGKTCGVHKDRASAQPSVDAGKDYVIPARTPFKLVGSATSTSGEALTYSWQQFNLGPASADKQQDAVDDGQRPLFRTFNPVAEPTRTVPQISDVLTGTLNFGEAYATTNRNLDFRLIVRDGKGGVSDDAMQIKVIANDQGFSVTLPDASSAWRTSEQLVKWHTAGTEQAPVACEKVDILLSEDAGQSFKKVLAEGVANSGEYTVQLENIVTEQARLQVKCSDNIFFAVNMGNFTISVGEGSGEKQPPKITGQKLLELDEDTTLEVKLSDLTMATDEALDSLTLQAGDNYSIDKNTIMPSADFNGELTVPVTVMRGKLSSEPFQLKVTVKSVNDVPEPQNDSFEVEYQAQQVTLDVLNNDLDKDDDKLTIDSVEYSGQGTVSIRDGKLVYSAANDFSGDDAFKYTITDGKGGSSFAVVTVTVKGNPNPDNGDDDDKDDSGSFGILSLLSLFALFTRRVKRG</sequence>
<dbReference type="InterPro" id="IPR024079">
    <property type="entry name" value="MetalloPept_cat_dom_sf"/>
</dbReference>
<dbReference type="Pfam" id="PF17963">
    <property type="entry name" value="Big_9"/>
    <property type="match status" value="1"/>
</dbReference>
<dbReference type="Proteomes" id="UP000291338">
    <property type="component" value="Unassembled WGS sequence"/>
</dbReference>
<comment type="caution">
    <text evidence="2">The sequence shown here is derived from an EMBL/GenBank/DDBJ whole genome shotgun (WGS) entry which is preliminary data.</text>
</comment>
<accession>A0A4Q7IJU9</accession>
<dbReference type="Gene3D" id="2.60.40.3440">
    <property type="match status" value="1"/>
</dbReference>
<dbReference type="PANTHER" id="PTHR11905">
    <property type="entry name" value="ADAM A DISINTEGRIN AND METALLOPROTEASE DOMAIN"/>
    <property type="match status" value="1"/>
</dbReference>
<evidence type="ECO:0000313" key="3">
    <source>
        <dbReference type="Proteomes" id="UP000291338"/>
    </source>
</evidence>
<dbReference type="InterPro" id="IPR020008">
    <property type="entry name" value="GlyGly_CTERM"/>
</dbReference>
<protein>
    <recommendedName>
        <fullName evidence="4">PPE repeat-containing protein</fullName>
    </recommendedName>
</protein>
<dbReference type="PANTHER" id="PTHR11905:SF159">
    <property type="entry name" value="ADAM METALLOPROTEASE"/>
    <property type="match status" value="1"/>
</dbReference>
<keyword evidence="1" id="KW-0732">Signal</keyword>
<evidence type="ECO:0008006" key="4">
    <source>
        <dbReference type="Google" id="ProtNLM"/>
    </source>
</evidence>
<dbReference type="Gene3D" id="3.40.390.10">
    <property type="entry name" value="Collagenase (Catalytic Domain)"/>
    <property type="match status" value="1"/>
</dbReference>
<proteinExistence type="predicted"/>
<dbReference type="SUPFAM" id="SSF55486">
    <property type="entry name" value="Metalloproteases ('zincins'), catalytic domain"/>
    <property type="match status" value="1"/>
</dbReference>
<feature type="signal peptide" evidence="1">
    <location>
        <begin position="1"/>
        <end position="20"/>
    </location>
</feature>
<evidence type="ECO:0000256" key="1">
    <source>
        <dbReference type="SAM" id="SignalP"/>
    </source>
</evidence>
<dbReference type="Gene3D" id="2.60.40.10">
    <property type="entry name" value="Immunoglobulins"/>
    <property type="match status" value="1"/>
</dbReference>
<organism evidence="2 3">
    <name type="scientific">Pseudoalteromonas phenolica</name>
    <dbReference type="NCBI Taxonomy" id="161398"/>
    <lineage>
        <taxon>Bacteria</taxon>
        <taxon>Pseudomonadati</taxon>
        <taxon>Pseudomonadota</taxon>
        <taxon>Gammaproteobacteria</taxon>
        <taxon>Alteromonadales</taxon>
        <taxon>Pseudoalteromonadaceae</taxon>
        <taxon>Pseudoalteromonas</taxon>
    </lineage>
</organism>
<dbReference type="EMBL" id="PPSX01000085">
    <property type="protein sequence ID" value="RZQ51679.1"/>
    <property type="molecule type" value="Genomic_DNA"/>
</dbReference>
<evidence type="ECO:0000313" key="2">
    <source>
        <dbReference type="EMBL" id="RZQ51679.1"/>
    </source>
</evidence>
<dbReference type="InterPro" id="IPR013783">
    <property type="entry name" value="Ig-like_fold"/>
</dbReference>
<dbReference type="NCBIfam" id="TIGR03501">
    <property type="entry name" value="GlyGly_CTERM"/>
    <property type="match status" value="1"/>
</dbReference>
<feature type="chain" id="PRO_5020598935" description="PPE repeat-containing protein" evidence="1">
    <location>
        <begin position="21"/>
        <end position="856"/>
    </location>
</feature>
<reference evidence="2 3" key="1">
    <citation type="submission" date="2018-01" db="EMBL/GenBank/DDBJ databases">
        <title>Co-occurrence of chitin degradation, pigmentation and bioactivity in marine Pseudoalteromonas.</title>
        <authorList>
            <person name="Paulsen S."/>
            <person name="Gram L."/>
            <person name="Machado H."/>
        </authorList>
    </citation>
    <scope>NUCLEOTIDE SEQUENCE [LARGE SCALE GENOMIC DNA]</scope>
    <source>
        <strain evidence="2 3">S3898</strain>
    </source>
</reference>
<gene>
    <name evidence="2" type="ORF">C1E23_18305</name>
</gene>